<proteinExistence type="predicted"/>
<evidence type="ECO:0000313" key="1">
    <source>
        <dbReference type="EMBL" id="NMM99268.1"/>
    </source>
</evidence>
<organism evidence="1 2">
    <name type="scientific">Bifidobacterium olomucense</name>
    <dbReference type="NCBI Taxonomy" id="2675324"/>
    <lineage>
        <taxon>Bacteria</taxon>
        <taxon>Bacillati</taxon>
        <taxon>Actinomycetota</taxon>
        <taxon>Actinomycetes</taxon>
        <taxon>Bifidobacteriales</taxon>
        <taxon>Bifidobacteriaceae</taxon>
        <taxon>Bifidobacterium</taxon>
    </lineage>
</organism>
<dbReference type="AlphaFoldDB" id="A0A7Y0F003"/>
<protein>
    <submittedName>
        <fullName evidence="1">DNA-binding protein</fullName>
    </submittedName>
</protein>
<gene>
    <name evidence="1" type="ORF">G1C97_2226</name>
</gene>
<keyword evidence="2" id="KW-1185">Reference proteome</keyword>
<comment type="caution">
    <text evidence="1">The sequence shown here is derived from an EMBL/GenBank/DDBJ whole genome shotgun (WGS) entry which is preliminary data.</text>
</comment>
<name>A0A7Y0F003_9BIFI</name>
<dbReference type="EMBL" id="JAAIIG010000017">
    <property type="protein sequence ID" value="NMM99268.1"/>
    <property type="molecule type" value="Genomic_DNA"/>
</dbReference>
<dbReference type="Proteomes" id="UP000543419">
    <property type="component" value="Unassembled WGS sequence"/>
</dbReference>
<reference evidence="1 2" key="1">
    <citation type="submission" date="2020-02" db="EMBL/GenBank/DDBJ databases">
        <title>Characterization of phylogenetic diversity of novel bifidobacterial species isolated in Czech ZOOs.</title>
        <authorList>
            <person name="Lugli G.A."/>
            <person name="Vera N.B."/>
            <person name="Ventura M."/>
        </authorList>
    </citation>
    <scope>NUCLEOTIDE SEQUENCE [LARGE SCALE GENOMIC DNA]</scope>
    <source>
        <strain evidence="1 2">DSM 109959</strain>
    </source>
</reference>
<dbReference type="GO" id="GO:0003677">
    <property type="term" value="F:DNA binding"/>
    <property type="evidence" value="ECO:0007669"/>
    <property type="project" value="UniProtKB-KW"/>
</dbReference>
<accession>A0A7Y0F003</accession>
<keyword evidence="1" id="KW-0238">DNA-binding</keyword>
<evidence type="ECO:0000313" key="2">
    <source>
        <dbReference type="Proteomes" id="UP000543419"/>
    </source>
</evidence>
<sequence length="102" mass="11622">MDPLHNPLREHEYVPTNEQGSLFEVEDMPSVEYTAKANAVWNQAKRKVAQWREQGLDLVTVFDDRFPSRLQFATVSLSKAPAYWNGSYSGLVAIVPPNNIWS</sequence>